<comment type="caution">
    <text evidence="1">The sequence shown here is derived from an EMBL/GenBank/DDBJ whole genome shotgun (WGS) entry which is preliminary data.</text>
</comment>
<organism evidence="1 2">
    <name type="scientific">Protopolystoma xenopodis</name>
    <dbReference type="NCBI Taxonomy" id="117903"/>
    <lineage>
        <taxon>Eukaryota</taxon>
        <taxon>Metazoa</taxon>
        <taxon>Spiralia</taxon>
        <taxon>Lophotrochozoa</taxon>
        <taxon>Platyhelminthes</taxon>
        <taxon>Monogenea</taxon>
        <taxon>Polyopisthocotylea</taxon>
        <taxon>Polystomatidea</taxon>
        <taxon>Polystomatidae</taxon>
        <taxon>Protopolystoma</taxon>
    </lineage>
</organism>
<dbReference type="AlphaFoldDB" id="A0A448XEM3"/>
<protein>
    <submittedName>
        <fullName evidence="1">Uncharacterized protein</fullName>
    </submittedName>
</protein>
<sequence>MRINLRLYPVKNSDFQRSVEAAIADQPPPGVHPADLHFVSGGLKSPQGVSIAVATDTTTTTSTSAVSTRPATFGSAVVGTTVPESVALKTTDQTIADAGGVPVLGTENVSFALRRPLPLAGSTDLCMKQCVVRFFGEITCIQRN</sequence>
<dbReference type="EMBL" id="CAAALY010248739">
    <property type="protein sequence ID" value="VEL34948.1"/>
    <property type="molecule type" value="Genomic_DNA"/>
</dbReference>
<accession>A0A448XEM3</accession>
<evidence type="ECO:0000313" key="2">
    <source>
        <dbReference type="Proteomes" id="UP000784294"/>
    </source>
</evidence>
<name>A0A448XEM3_9PLAT</name>
<reference evidence="1" key="1">
    <citation type="submission" date="2018-11" db="EMBL/GenBank/DDBJ databases">
        <authorList>
            <consortium name="Pathogen Informatics"/>
        </authorList>
    </citation>
    <scope>NUCLEOTIDE SEQUENCE</scope>
</reference>
<gene>
    <name evidence="1" type="ORF">PXEA_LOCUS28388</name>
</gene>
<keyword evidence="2" id="KW-1185">Reference proteome</keyword>
<evidence type="ECO:0000313" key="1">
    <source>
        <dbReference type="EMBL" id="VEL34948.1"/>
    </source>
</evidence>
<dbReference type="Proteomes" id="UP000784294">
    <property type="component" value="Unassembled WGS sequence"/>
</dbReference>
<proteinExistence type="predicted"/>